<dbReference type="OrthoDB" id="10018191at2759"/>
<evidence type="ECO:0000259" key="9">
    <source>
        <dbReference type="PROSITE" id="PS50157"/>
    </source>
</evidence>
<feature type="compositionally biased region" description="Polar residues" evidence="8">
    <location>
        <begin position="166"/>
        <end position="188"/>
    </location>
</feature>
<reference evidence="10 11" key="1">
    <citation type="submission" date="2016-10" db="EMBL/GenBank/DDBJ databases">
        <title>Draft genome sequence of Coniochaeta ligniaria NRRL30616, a lignocellulolytic fungus for bioabatement of inhibitors in plant biomass hydrolysates.</title>
        <authorList>
            <consortium name="DOE Joint Genome Institute"/>
            <person name="Jimenez D.J."/>
            <person name="Hector R.E."/>
            <person name="Riley R."/>
            <person name="Sun H."/>
            <person name="Grigoriev I.V."/>
            <person name="Van Elsas J.D."/>
            <person name="Nichols N.N."/>
        </authorList>
    </citation>
    <scope>NUCLEOTIDE SEQUENCE [LARGE SCALE GENOMIC DNA]</scope>
    <source>
        <strain evidence="10 11">NRRL 30616</strain>
    </source>
</reference>
<sequence length="768" mass="84700">MSPWGRRPATFPVIEVRPPATLLGDDRRWGLSSPGLSTEAESVNLSAIGPEPASTAAKPRRYHCSVCTSAFARSEHLARHERSHRNERPFACRYCHVRFTRKDLIKRHVQRHHGDLPHASTTSSRPITAEEGPNSPEGSEIVVSATSPSDVSSPSTTTGNPPLQIAITTGQDPRNPSPLRQDSGQPMQISDTSGTLDMEAFVAMVFGEASSIPPVYPSGQHSRDLASSRQQNDIFDRQSPNILSYQLTLGTASGASYSPSGELQAPYLWGCFDISVPKRAKLIREMDEVLHFDCRESSVHIPSCVALEGCIRTFFTSFLCHMPCIHVPTWRAEDAHPSLILAMLSIGLVYQCRRELANTVHRAARLSIARYMESPTSSSILSPGWIMQTLFLIMAYGTWSGDPGLFQDALALQSRLAHIARSLIADGTLKAARSELSWEEWARLETLKRTIFMVYSYFNILNLSFNIPPALLNSEMDLPLPCTEKEWTAHTPETWAEYHKRSLQKPGATLPGVLQSLLSPAETPAFPSNAIGGHILLHAILQQVWHTRQASTNRPVELSTVETALKKWQAMYIACLESPLSSRSSHDPLIFNANSLLGLAYIRLVVDFSRVTAVSMSQTTNAISQTLKAHSWNVRRSDMDTTAAVYAIDALRIPIKLGLHPPTKGGTLPWSLQHHLFSFECCLFLSEWLDVLSVSGTAALTEHERSLVTLVQETLGDVGLDETRSSKPPKAQVMYAWTEIYGSHCPWGVISTINSLVISLADSLASQS</sequence>
<dbReference type="InParanoid" id="A0A1J7J752"/>
<keyword evidence="5" id="KW-0862">Zinc</keyword>
<proteinExistence type="predicted"/>
<dbReference type="Gene3D" id="3.30.160.60">
    <property type="entry name" value="Classic Zinc Finger"/>
    <property type="match status" value="2"/>
</dbReference>
<feature type="domain" description="C2H2-type" evidence="9">
    <location>
        <begin position="90"/>
        <end position="117"/>
    </location>
</feature>
<keyword evidence="4 7" id="KW-0863">Zinc-finger</keyword>
<evidence type="ECO:0000256" key="2">
    <source>
        <dbReference type="ARBA" id="ARBA00022723"/>
    </source>
</evidence>
<gene>
    <name evidence="10" type="ORF">CONLIGDRAFT_45806</name>
</gene>
<evidence type="ECO:0000256" key="5">
    <source>
        <dbReference type="ARBA" id="ARBA00022833"/>
    </source>
</evidence>
<evidence type="ECO:0000313" key="11">
    <source>
        <dbReference type="Proteomes" id="UP000182658"/>
    </source>
</evidence>
<keyword evidence="2" id="KW-0479">Metal-binding</keyword>
<evidence type="ECO:0000256" key="1">
    <source>
        <dbReference type="ARBA" id="ARBA00004123"/>
    </source>
</evidence>
<evidence type="ECO:0000256" key="7">
    <source>
        <dbReference type="PROSITE-ProRule" id="PRU00042"/>
    </source>
</evidence>
<dbReference type="CDD" id="cd12148">
    <property type="entry name" value="fungal_TF_MHR"/>
    <property type="match status" value="1"/>
</dbReference>
<keyword evidence="11" id="KW-1185">Reference proteome</keyword>
<dbReference type="InterPro" id="IPR007219">
    <property type="entry name" value="XnlR_reg_dom"/>
</dbReference>
<accession>A0A1J7J752</accession>
<feature type="domain" description="C2H2-type" evidence="9">
    <location>
        <begin position="62"/>
        <end position="89"/>
    </location>
</feature>
<protein>
    <recommendedName>
        <fullName evidence="9">C2H2-type domain-containing protein</fullName>
    </recommendedName>
</protein>
<dbReference type="GO" id="GO:0000785">
    <property type="term" value="C:chromatin"/>
    <property type="evidence" value="ECO:0007669"/>
    <property type="project" value="TreeGrafter"/>
</dbReference>
<dbReference type="Pfam" id="PF04082">
    <property type="entry name" value="Fungal_trans"/>
    <property type="match status" value="1"/>
</dbReference>
<evidence type="ECO:0000256" key="8">
    <source>
        <dbReference type="SAM" id="MobiDB-lite"/>
    </source>
</evidence>
<keyword evidence="6" id="KW-0539">Nucleus</keyword>
<dbReference type="PROSITE" id="PS00028">
    <property type="entry name" value="ZINC_FINGER_C2H2_1"/>
    <property type="match status" value="2"/>
</dbReference>
<feature type="compositionally biased region" description="Low complexity" evidence="8">
    <location>
        <begin position="142"/>
        <end position="158"/>
    </location>
</feature>
<dbReference type="EMBL" id="KV875093">
    <property type="protein sequence ID" value="OIW35195.1"/>
    <property type="molecule type" value="Genomic_DNA"/>
</dbReference>
<evidence type="ECO:0000313" key="10">
    <source>
        <dbReference type="EMBL" id="OIW35195.1"/>
    </source>
</evidence>
<dbReference type="PANTHER" id="PTHR40626:SF10">
    <property type="entry name" value="C2H2-TYPE DOMAIN-CONTAINING PROTEIN"/>
    <property type="match status" value="1"/>
</dbReference>
<evidence type="ECO:0000256" key="4">
    <source>
        <dbReference type="ARBA" id="ARBA00022771"/>
    </source>
</evidence>
<dbReference type="GO" id="GO:0006351">
    <property type="term" value="P:DNA-templated transcription"/>
    <property type="evidence" value="ECO:0007669"/>
    <property type="project" value="InterPro"/>
</dbReference>
<dbReference type="InterPro" id="IPR051059">
    <property type="entry name" value="VerF-like"/>
</dbReference>
<dbReference type="PROSITE" id="PS50157">
    <property type="entry name" value="ZINC_FINGER_C2H2_2"/>
    <property type="match status" value="2"/>
</dbReference>
<dbReference type="STRING" id="1408157.A0A1J7J752"/>
<organism evidence="10 11">
    <name type="scientific">Coniochaeta ligniaria NRRL 30616</name>
    <dbReference type="NCBI Taxonomy" id="1408157"/>
    <lineage>
        <taxon>Eukaryota</taxon>
        <taxon>Fungi</taxon>
        <taxon>Dikarya</taxon>
        <taxon>Ascomycota</taxon>
        <taxon>Pezizomycotina</taxon>
        <taxon>Sordariomycetes</taxon>
        <taxon>Sordariomycetidae</taxon>
        <taxon>Coniochaetales</taxon>
        <taxon>Coniochaetaceae</taxon>
        <taxon>Coniochaeta</taxon>
    </lineage>
</organism>
<dbReference type="GO" id="GO:0000978">
    <property type="term" value="F:RNA polymerase II cis-regulatory region sequence-specific DNA binding"/>
    <property type="evidence" value="ECO:0007669"/>
    <property type="project" value="InterPro"/>
</dbReference>
<evidence type="ECO:0000256" key="3">
    <source>
        <dbReference type="ARBA" id="ARBA00022737"/>
    </source>
</evidence>
<dbReference type="PANTHER" id="PTHR40626">
    <property type="entry name" value="MIP31509P"/>
    <property type="match status" value="1"/>
</dbReference>
<dbReference type="GO" id="GO:0005634">
    <property type="term" value="C:nucleus"/>
    <property type="evidence" value="ECO:0007669"/>
    <property type="project" value="UniProtKB-SubCell"/>
</dbReference>
<name>A0A1J7J752_9PEZI</name>
<feature type="region of interest" description="Disordered" evidence="8">
    <location>
        <begin position="109"/>
        <end position="188"/>
    </location>
</feature>
<evidence type="ECO:0000256" key="6">
    <source>
        <dbReference type="ARBA" id="ARBA00023242"/>
    </source>
</evidence>
<dbReference type="SMART" id="SM00355">
    <property type="entry name" value="ZnF_C2H2"/>
    <property type="match status" value="2"/>
</dbReference>
<keyword evidence="3" id="KW-0677">Repeat</keyword>
<dbReference type="Proteomes" id="UP000182658">
    <property type="component" value="Unassembled WGS sequence"/>
</dbReference>
<comment type="subcellular location">
    <subcellularLocation>
        <location evidence="1">Nucleus</location>
    </subcellularLocation>
</comment>
<dbReference type="InterPro" id="IPR013087">
    <property type="entry name" value="Znf_C2H2_type"/>
</dbReference>
<dbReference type="GO" id="GO:0008270">
    <property type="term" value="F:zinc ion binding"/>
    <property type="evidence" value="ECO:0007669"/>
    <property type="project" value="UniProtKB-KW"/>
</dbReference>
<dbReference type="AlphaFoldDB" id="A0A1J7J752"/>
<dbReference type="InterPro" id="IPR036236">
    <property type="entry name" value="Znf_C2H2_sf"/>
</dbReference>
<dbReference type="SUPFAM" id="SSF57667">
    <property type="entry name" value="beta-beta-alpha zinc fingers"/>
    <property type="match status" value="1"/>
</dbReference>
<dbReference type="GO" id="GO:0000981">
    <property type="term" value="F:DNA-binding transcription factor activity, RNA polymerase II-specific"/>
    <property type="evidence" value="ECO:0007669"/>
    <property type="project" value="InterPro"/>
</dbReference>